<dbReference type="SUPFAM" id="SSF53098">
    <property type="entry name" value="Ribonuclease H-like"/>
    <property type="match status" value="1"/>
</dbReference>
<reference evidence="12 13" key="1">
    <citation type="journal article" date="2018" name="Mol. Biol. Evol.">
        <title>Broad Genomic Sampling Reveals a Smut Pathogenic Ancestry of the Fungal Clade Ustilaginomycotina.</title>
        <authorList>
            <person name="Kijpornyongpan T."/>
            <person name="Mondo S.J."/>
            <person name="Barry K."/>
            <person name="Sandor L."/>
            <person name="Lee J."/>
            <person name="Lipzen A."/>
            <person name="Pangilinan J."/>
            <person name="LaButti K."/>
            <person name="Hainaut M."/>
            <person name="Henrissat B."/>
            <person name="Grigoriev I.V."/>
            <person name="Spatafora J.W."/>
            <person name="Aime M.C."/>
        </authorList>
    </citation>
    <scope>NUCLEOTIDE SEQUENCE [LARGE SCALE GENOMIC DNA]</scope>
    <source>
        <strain evidence="12 13">MCA 4658</strain>
    </source>
</reference>
<keyword evidence="13" id="KW-1185">Reference proteome</keyword>
<evidence type="ECO:0000256" key="5">
    <source>
        <dbReference type="ARBA" id="ARBA00022722"/>
    </source>
</evidence>
<comment type="function">
    <text evidence="9">Catalytic subunit of the poly(A)-nuclease (PAN) deadenylation complex, one of two cytoplasmic mRNA deadenylases involved in mRNA turnover. PAN specifically shortens poly(A) tails of RNA and the activity is stimulated by poly(A)-binding protein PAB1. PAN deadenylation is followed by rapid degradation of the shortened mRNA tails by the CCR4-NOT complex. Deadenylated mRNAs are then degraded by two alternative mechanisms, namely exosome-mediated 3'-5' exonucleolytic degradation, or deadenlyation-dependent mRNA decaping and subsequent 5'-3' exonucleolytic degradation by XRN1. May also be involved in post-transcriptional maturation of mRNA poly(A) tails.</text>
</comment>
<dbReference type="GO" id="GO:0000932">
    <property type="term" value="C:P-body"/>
    <property type="evidence" value="ECO:0007669"/>
    <property type="project" value="TreeGrafter"/>
</dbReference>
<feature type="binding site" evidence="9">
    <location>
        <position position="1016"/>
    </location>
    <ligand>
        <name>a divalent metal cation</name>
        <dbReference type="ChEBI" id="CHEBI:60240"/>
        <note>catalytic</note>
    </ligand>
</feature>
<dbReference type="InterPro" id="IPR050785">
    <property type="entry name" value="PAN2-PAN3_catalytic_subunit"/>
</dbReference>
<dbReference type="Proteomes" id="UP000245783">
    <property type="component" value="Unassembled WGS sequence"/>
</dbReference>
<gene>
    <name evidence="9" type="primary">PAN2</name>
    <name evidence="12" type="ORF">IE81DRAFT_292061</name>
</gene>
<accession>A0A316VY45</accession>
<dbReference type="CDD" id="cd06143">
    <property type="entry name" value="PAN2_exo"/>
    <property type="match status" value="1"/>
</dbReference>
<feature type="compositionally biased region" description="Basic and acidic residues" evidence="10">
    <location>
        <begin position="474"/>
        <end position="483"/>
    </location>
</feature>
<dbReference type="SUPFAM" id="SSF50998">
    <property type="entry name" value="Quinoprotein alcohol dehydrogenase-like"/>
    <property type="match status" value="1"/>
</dbReference>
<keyword evidence="8 9" id="KW-0269">Exonuclease</keyword>
<feature type="region of interest" description="Disordered" evidence="10">
    <location>
        <begin position="425"/>
        <end position="510"/>
    </location>
</feature>
<dbReference type="InterPro" id="IPR038765">
    <property type="entry name" value="Papain-like_cys_pep_sf"/>
</dbReference>
<dbReference type="GO" id="GO:0000289">
    <property type="term" value="P:nuclear-transcribed mRNA poly(A) tail shortening"/>
    <property type="evidence" value="ECO:0007669"/>
    <property type="project" value="UniProtKB-UniRule"/>
</dbReference>
<evidence type="ECO:0000313" key="13">
    <source>
        <dbReference type="Proteomes" id="UP000245783"/>
    </source>
</evidence>
<dbReference type="Pfam" id="PF00929">
    <property type="entry name" value="RNase_T"/>
    <property type="match status" value="1"/>
</dbReference>
<dbReference type="Gene3D" id="3.90.70.10">
    <property type="entry name" value="Cysteine proteinases"/>
    <property type="match status" value="1"/>
</dbReference>
<dbReference type="SMART" id="SM00479">
    <property type="entry name" value="EXOIII"/>
    <property type="match status" value="1"/>
</dbReference>
<sequence length="1272" mass="139163">MSWAETQHILASPTSLGIPITSLAFDPFSDLLFSGTSTGNLLAHYGPSLNRYTSALAHGTKTKDSRIHPQETVRGIVLDERCVYSVGDGSVRAQNRRGLCRWNELIGANNQSLKLSSICFSPVLSSSDLIVCGSHAVPQPDPSSADSILVLNSSVGGVVRRGTSDAPLSHVRRTNRLLACGTSNGQVQLRDPRSLNVEHRLHAHPGGLIEVQAEGNYVWSAGWTVRLGHPVPEPYVKVHDVRSLRALSPLPFSAPGGPALLAIHPKLSSTVMAASPGGQLQVVDVNNAGSAQYYQVATNSYLSSMAVSASSDYMAFGEGDGSIRLWANVPPGTDPTSAGLRFAPHIASPPEMADVPEMLQPIQWSIETPLSSIGMPHYTETLLSVLDYNHYSSSASPLFNPPTKIDPQVLSTMRTVDGVAYAPLPRHLRGKRNQISGQGPGGTAKGDALKAAGLAGGSRSDPAERRRIGMPLFRSEREKEQARAKTNAADSQTPDTPLSPGAEFATSKEETRGMPSYYGVKTIQYSKFGIEDFDFDFYNKTPFSGLETHIQNSYSNAYLQSLHYLLPFRKLAEQHCLNSAHETQATCSVETCLLCEAGFLFRSLDTAKGQNCQATNFFRALGNNERAISLGLMDKEDSPHADTAYSNLIQTFNRFVLDAVSQEAARHAERPSPGQQSRRANPVSALFRSAVRTRNVCSTCGFSSDREANSSVVDLVYPRKAMSNELPPPSDFASILKVSLLRETMSKALCRHCHTSNSIIRSLRELPAHEDLPKALSINVNVHTAEQLAYWIDGIGPSGIMQSTSSTSSSGINRQTFLPPYVAVDVRTKDVRIWGIWDEHAMLEAKEEGGVALYTTRSIVVQIQAEKEAPHLCCIVRIPKEQRSSSGSADGAERRADSAKAEPTESDANAQSLEGSAQKGKSITHDWYLFNDFLVRGISQAEALGFPAIWKIPAIVWLERVDVPTLEASLALPRSLDTTSLLQDTNIAWRRDPNRVRHEILRVEELPKPGTLVAIDAEFVALSMEELEVRSDGTRSVIRPSRLTLARVSVLRGEGPKEGTPFIDEHIHTREPVVDYLTQFSGILHGDLTPESSKHTLVPLKMAYKKLRLLVELGCVFIGHGLKKDFRIINIHVPEHQVIDTVDLYHSAAHPRKLSLRFLSWFLLKQDIQGSSAKNSEQGLEAGSGAVEGHDSIEDALAALRLYRLYENFKRDGRLDDVMEDLYEEGRRVNWKPPVQPSNSNTSTHSLPTQIPTGSEMLVPITAPSQAWPDLG</sequence>
<dbReference type="InterPro" id="IPR013520">
    <property type="entry name" value="Ribonucl_H"/>
</dbReference>
<comment type="caution">
    <text evidence="9">Lacks conserved residue(s) required for the propagation of feature annotation.</text>
</comment>
<dbReference type="Pfam" id="PF20770">
    <property type="entry name" value="PAN2_N"/>
    <property type="match status" value="1"/>
</dbReference>
<keyword evidence="3" id="KW-0853">WD repeat</keyword>
<keyword evidence="5 9" id="KW-0540">Nuclease</keyword>
<dbReference type="GO" id="GO:0046872">
    <property type="term" value="F:metal ion binding"/>
    <property type="evidence" value="ECO:0007669"/>
    <property type="project" value="UniProtKB-KW"/>
</dbReference>
<evidence type="ECO:0000256" key="4">
    <source>
        <dbReference type="ARBA" id="ARBA00022664"/>
    </source>
</evidence>
<dbReference type="PANTHER" id="PTHR15728">
    <property type="entry name" value="DEADENYLATION COMPLEX CATALYTIC SUBUNIT PAN2"/>
    <property type="match status" value="1"/>
</dbReference>
<dbReference type="EMBL" id="KZ819395">
    <property type="protein sequence ID" value="PWN41313.1"/>
    <property type="molecule type" value="Genomic_DNA"/>
</dbReference>
<dbReference type="Gene3D" id="3.30.420.10">
    <property type="entry name" value="Ribonuclease H-like superfamily/Ribonuclease H"/>
    <property type="match status" value="1"/>
</dbReference>
<proteinExistence type="inferred from homology"/>
<dbReference type="InterPro" id="IPR028889">
    <property type="entry name" value="USP"/>
</dbReference>
<evidence type="ECO:0000259" key="11">
    <source>
        <dbReference type="PROSITE" id="PS50235"/>
    </source>
</evidence>
<dbReference type="InterPro" id="IPR011047">
    <property type="entry name" value="Quinoprotein_ADH-like_sf"/>
</dbReference>
<comment type="subunit">
    <text evidence="9">Forms a heterotrimer with an asymmetric homodimer of the regulatory subunit PAN3 to form the poly(A)-nuclease (PAN) deadenylation complex.</text>
</comment>
<dbReference type="GO" id="GO:0003676">
    <property type="term" value="F:nucleic acid binding"/>
    <property type="evidence" value="ECO:0007669"/>
    <property type="project" value="InterPro"/>
</dbReference>
<evidence type="ECO:0000256" key="2">
    <source>
        <dbReference type="ARBA" id="ARBA00022490"/>
    </source>
</evidence>
<dbReference type="GO" id="GO:0006397">
    <property type="term" value="P:mRNA processing"/>
    <property type="evidence" value="ECO:0007669"/>
    <property type="project" value="UniProtKB-KW"/>
</dbReference>
<dbReference type="PROSITE" id="PS50235">
    <property type="entry name" value="USP_3"/>
    <property type="match status" value="1"/>
</dbReference>
<dbReference type="InterPro" id="IPR036397">
    <property type="entry name" value="RNaseH_sf"/>
</dbReference>
<dbReference type="FunCoup" id="A0A316VY45">
    <property type="interactions" value="348"/>
</dbReference>
<dbReference type="GO" id="GO:0031251">
    <property type="term" value="C:PAN complex"/>
    <property type="evidence" value="ECO:0007669"/>
    <property type="project" value="UniProtKB-UniRule"/>
</dbReference>
<evidence type="ECO:0000256" key="8">
    <source>
        <dbReference type="ARBA" id="ARBA00022839"/>
    </source>
</evidence>
<comment type="domain">
    <text evidence="9">Contains a pseudo-UCH domain. This ubiquitin C-terminal hydrolase (UCH)-like or ubiquitin specific protease (USP)-like domain is predicted to be catalytically inactive because it lacks the active site catalytic triad characteristic of thiol proteases, with residues at the equivalent structural positions that are incompatible with catalysis, and it cannot bind ubiquitin. It functions as a structural scaffold for intra- and intermolecular interactions in the complex.</text>
</comment>
<evidence type="ECO:0000256" key="7">
    <source>
        <dbReference type="ARBA" id="ARBA00022801"/>
    </source>
</evidence>
<dbReference type="InterPro" id="IPR030843">
    <property type="entry name" value="PAN2"/>
</dbReference>
<dbReference type="InterPro" id="IPR015943">
    <property type="entry name" value="WD40/YVTN_repeat-like_dom_sf"/>
</dbReference>
<comment type="subcellular location">
    <subcellularLocation>
        <location evidence="1 9">Cytoplasm</location>
    </subcellularLocation>
</comment>
<feature type="binding site" evidence="9">
    <location>
        <position position="1018"/>
    </location>
    <ligand>
        <name>a divalent metal cation</name>
        <dbReference type="ChEBI" id="CHEBI:60240"/>
        <note>catalytic</note>
    </ligand>
</feature>
<protein>
    <recommendedName>
        <fullName evidence="9">PAN2-PAN3 deadenylation complex catalytic subunit PAN2</fullName>
        <ecNumber evidence="9">3.1.13.4</ecNumber>
    </recommendedName>
    <alternativeName>
        <fullName evidence="9">PAB1P-dependent poly(A)-specific ribonuclease</fullName>
    </alternativeName>
    <alternativeName>
        <fullName evidence="9">Poly(A)-nuclease deadenylation complex subunit 2</fullName>
        <shortName evidence="9">PAN deadenylation complex subunit 2</shortName>
    </alternativeName>
</protein>
<evidence type="ECO:0000313" key="12">
    <source>
        <dbReference type="EMBL" id="PWN41313.1"/>
    </source>
</evidence>
<feature type="domain" description="USP" evidence="11">
    <location>
        <begin position="544"/>
        <end position="961"/>
    </location>
</feature>
<comment type="domain">
    <text evidence="9">The linker, or PAN3 interaction domain (PID), between the WD40 repeats and the pseudo-UCH domain mediates interaction with PAN3.</text>
</comment>
<feature type="binding site" evidence="9">
    <location>
        <position position="1195"/>
    </location>
    <ligand>
        <name>a divalent metal cation</name>
        <dbReference type="ChEBI" id="CHEBI:60240"/>
        <note>catalytic</note>
    </ligand>
</feature>
<evidence type="ECO:0000256" key="1">
    <source>
        <dbReference type="ARBA" id="ARBA00004496"/>
    </source>
</evidence>
<dbReference type="OrthoDB" id="16516at2759"/>
<dbReference type="Gene3D" id="2.130.10.10">
    <property type="entry name" value="YVTN repeat-like/Quinoprotein amine dehydrogenase"/>
    <property type="match status" value="1"/>
</dbReference>
<comment type="catalytic activity">
    <reaction evidence="9">
        <text>Exonucleolytic cleavage of poly(A) to 5'-AMP.</text>
        <dbReference type="EC" id="3.1.13.4"/>
    </reaction>
</comment>
<name>A0A316VY45_9BASI</name>
<comment type="activity regulation">
    <text evidence="9">Positively regulated by the regulatory subunit PAN3.</text>
</comment>
<dbReference type="InterPro" id="IPR012337">
    <property type="entry name" value="RNaseH-like_sf"/>
</dbReference>
<evidence type="ECO:0000256" key="3">
    <source>
        <dbReference type="ARBA" id="ARBA00022574"/>
    </source>
</evidence>
<feature type="compositionally biased region" description="Basic and acidic residues" evidence="10">
    <location>
        <begin position="891"/>
        <end position="903"/>
    </location>
</feature>
<keyword evidence="4 9" id="KW-0507">mRNA processing</keyword>
<evidence type="ECO:0000256" key="6">
    <source>
        <dbReference type="ARBA" id="ARBA00022723"/>
    </source>
</evidence>
<evidence type="ECO:0000256" key="9">
    <source>
        <dbReference type="HAMAP-Rule" id="MF_03182"/>
    </source>
</evidence>
<evidence type="ECO:0000256" key="10">
    <source>
        <dbReference type="SAM" id="MobiDB-lite"/>
    </source>
</evidence>
<organism evidence="12 13">
    <name type="scientific">Ceraceosorus guamensis</name>
    <dbReference type="NCBI Taxonomy" id="1522189"/>
    <lineage>
        <taxon>Eukaryota</taxon>
        <taxon>Fungi</taxon>
        <taxon>Dikarya</taxon>
        <taxon>Basidiomycota</taxon>
        <taxon>Ustilaginomycotina</taxon>
        <taxon>Exobasidiomycetes</taxon>
        <taxon>Ceraceosorales</taxon>
        <taxon>Ceraceosoraceae</taxon>
        <taxon>Ceraceosorus</taxon>
    </lineage>
</organism>
<keyword evidence="7 9" id="KW-0378">Hydrolase</keyword>
<keyword evidence="6 9" id="KW-0479">Metal-binding</keyword>
<dbReference type="SUPFAM" id="SSF54001">
    <property type="entry name" value="Cysteine proteinases"/>
    <property type="match status" value="1"/>
</dbReference>
<dbReference type="InParanoid" id="A0A316VY45"/>
<comment type="cofactor">
    <cofactor evidence="9">
        <name>a divalent metal cation</name>
        <dbReference type="ChEBI" id="CHEBI:60240"/>
    </cofactor>
    <text evidence="9">Binds 2 metal cations per subunit in the catalytic exonuclease domain.</text>
</comment>
<dbReference type="PANTHER" id="PTHR15728:SF0">
    <property type="entry name" value="PAN2-PAN3 DEADENYLATION COMPLEX CATALYTIC SUBUNIT PAN2"/>
    <property type="match status" value="1"/>
</dbReference>
<feature type="binding site" evidence="9">
    <location>
        <position position="1125"/>
    </location>
    <ligand>
        <name>a divalent metal cation</name>
        <dbReference type="ChEBI" id="CHEBI:60240"/>
        <note>catalytic</note>
    </ligand>
</feature>
<keyword evidence="2 9" id="KW-0963">Cytoplasm</keyword>
<dbReference type="HAMAP" id="MF_03182">
    <property type="entry name" value="PAN2"/>
    <property type="match status" value="1"/>
</dbReference>
<dbReference type="EC" id="3.1.13.4" evidence="9"/>
<dbReference type="GO" id="GO:0004535">
    <property type="term" value="F:poly(A)-specific ribonuclease activity"/>
    <property type="evidence" value="ECO:0007669"/>
    <property type="project" value="UniProtKB-UniRule"/>
</dbReference>
<feature type="region of interest" description="Disordered" evidence="10">
    <location>
        <begin position="883"/>
        <end position="917"/>
    </location>
</feature>
<dbReference type="STRING" id="1522189.A0A316VY45"/>
<comment type="similarity">
    <text evidence="9">Belongs to the peptidase C19 family. PAN2 subfamily.</text>
</comment>
<dbReference type="InterPro" id="IPR048841">
    <property type="entry name" value="PAN2_N"/>
</dbReference>
<dbReference type="AlphaFoldDB" id="A0A316VY45"/>
<feature type="region of interest" description="Disordered" evidence="10">
    <location>
        <begin position="663"/>
        <end position="682"/>
    </location>
</feature>
<feature type="region of interest" description="Disordered" evidence="10">
    <location>
        <begin position="1230"/>
        <end position="1272"/>
    </location>
</feature>
<feature type="compositionally biased region" description="Polar residues" evidence="10">
    <location>
        <begin position="906"/>
        <end position="917"/>
    </location>
</feature>
<dbReference type="Pfam" id="PF13423">
    <property type="entry name" value="UCH_1"/>
    <property type="match status" value="1"/>
</dbReference>
<feature type="compositionally biased region" description="Polar residues" evidence="10">
    <location>
        <begin position="1237"/>
        <end position="1253"/>
    </location>
</feature>
<dbReference type="InterPro" id="IPR028881">
    <property type="entry name" value="PAN2_UCH_dom"/>
</dbReference>
<dbReference type="FunFam" id="3.30.420.10:FF:000028">
    <property type="entry name" value="PAN2-PAN3 deadenylation complex catalytic subunit PAN2"/>
    <property type="match status" value="1"/>
</dbReference>